<dbReference type="Gramene" id="OBART05G17330.1">
    <property type="protein sequence ID" value="OBART05G17330.1"/>
    <property type="gene ID" value="OBART05G17330"/>
</dbReference>
<dbReference type="HOGENOM" id="CLU_898269_0_0_1"/>
<protein>
    <submittedName>
        <fullName evidence="1">Uncharacterized protein</fullName>
    </submittedName>
</protein>
<dbReference type="STRING" id="65489.A0A0D3G7X4"/>
<sequence length="310" mass="33772">MCLTKCCSSDIAPDLTVDMVVTCATATTASVEMVPAEDATSDAYIDNLKHPKKTLTNCSTNCSSLNGMTELTVVAVKRCATTVIAFVELIGIEDNGHTTCIGTSNPSKVMPTRCSTVVLNTNDDTVQALDVPPFIIGAWEVITVLAEPSQIMVLRPSITLSLEGKMHTRHSLKCPGQVDHSNKEPYSRGWQLRTALGPDSDRSAQGISFSELVGSPHVKMVEFLLGLVGTSDINHTESITSFVKERMEGKLEGENDVFDTQLVIDKRITFYFEENISASQILELLPKPISKWQDAGPDHIYILGVFHAEP</sequence>
<dbReference type="EnsemblPlants" id="OBART05G17330.1">
    <property type="protein sequence ID" value="OBART05G17330.1"/>
    <property type="gene ID" value="OBART05G17330"/>
</dbReference>
<dbReference type="PaxDb" id="65489-OBART05G17330.1"/>
<reference evidence="1" key="2">
    <citation type="submission" date="2015-03" db="UniProtKB">
        <authorList>
            <consortium name="EnsemblPlants"/>
        </authorList>
    </citation>
    <scope>IDENTIFICATION</scope>
</reference>
<evidence type="ECO:0000313" key="2">
    <source>
        <dbReference type="Proteomes" id="UP000026960"/>
    </source>
</evidence>
<evidence type="ECO:0000313" key="1">
    <source>
        <dbReference type="EnsemblPlants" id="OBART05G17330.1"/>
    </source>
</evidence>
<dbReference type="AlphaFoldDB" id="A0A0D3G7X4"/>
<accession>A0A0D3G7X4</accession>
<proteinExistence type="predicted"/>
<dbReference type="eggNOG" id="KOG4235">
    <property type="taxonomic scope" value="Eukaryota"/>
</dbReference>
<organism evidence="1">
    <name type="scientific">Oryza barthii</name>
    <dbReference type="NCBI Taxonomy" id="65489"/>
    <lineage>
        <taxon>Eukaryota</taxon>
        <taxon>Viridiplantae</taxon>
        <taxon>Streptophyta</taxon>
        <taxon>Embryophyta</taxon>
        <taxon>Tracheophyta</taxon>
        <taxon>Spermatophyta</taxon>
        <taxon>Magnoliopsida</taxon>
        <taxon>Liliopsida</taxon>
        <taxon>Poales</taxon>
        <taxon>Poaceae</taxon>
        <taxon>BOP clade</taxon>
        <taxon>Oryzoideae</taxon>
        <taxon>Oryzeae</taxon>
        <taxon>Oryzinae</taxon>
        <taxon>Oryza</taxon>
    </lineage>
</organism>
<dbReference type="Proteomes" id="UP000026960">
    <property type="component" value="Chromosome 5"/>
</dbReference>
<keyword evidence="2" id="KW-1185">Reference proteome</keyword>
<name>A0A0D3G7X4_9ORYZ</name>
<reference evidence="1" key="1">
    <citation type="journal article" date="2009" name="Rice">
        <title>De Novo Next Generation Sequencing of Plant Genomes.</title>
        <authorList>
            <person name="Rounsley S."/>
            <person name="Marri P.R."/>
            <person name="Yu Y."/>
            <person name="He R."/>
            <person name="Sisneros N."/>
            <person name="Goicoechea J.L."/>
            <person name="Lee S.J."/>
            <person name="Angelova A."/>
            <person name="Kudrna D."/>
            <person name="Luo M."/>
            <person name="Affourtit J."/>
            <person name="Desany B."/>
            <person name="Knight J."/>
            <person name="Niazi F."/>
            <person name="Egholm M."/>
            <person name="Wing R.A."/>
        </authorList>
    </citation>
    <scope>NUCLEOTIDE SEQUENCE [LARGE SCALE GENOMIC DNA]</scope>
    <source>
        <strain evidence="1">cv. IRGC 105608</strain>
    </source>
</reference>